<sequence length="122" mass="13877">MPDHDRRAQFVHPLGQDFVPKMQYPICPGFRVTYDSDCTYCDRELIHQQDSKINLVKVPLDTKIDATSVAPMTQLSNQPITQGNLAPKDPRASKGRVKMRVDQNILAIDHVAFRSSSLRKRT</sequence>
<evidence type="ECO:0000313" key="3">
    <source>
        <dbReference type="EnsemblPlants" id="PAC:32984784.CDS.1"/>
    </source>
</evidence>
<reference evidence="2 4" key="2">
    <citation type="journal article" date="2018" name="Plant J.">
        <title>The Physcomitrella patens chromosome-scale assembly reveals moss genome structure and evolution.</title>
        <authorList>
            <person name="Lang D."/>
            <person name="Ullrich K.K."/>
            <person name="Murat F."/>
            <person name="Fuchs J."/>
            <person name="Jenkins J."/>
            <person name="Haas F.B."/>
            <person name="Piednoel M."/>
            <person name="Gundlach H."/>
            <person name="Van Bel M."/>
            <person name="Meyberg R."/>
            <person name="Vives C."/>
            <person name="Morata J."/>
            <person name="Symeonidi A."/>
            <person name="Hiss M."/>
            <person name="Muchero W."/>
            <person name="Kamisugi Y."/>
            <person name="Saleh O."/>
            <person name="Blanc G."/>
            <person name="Decker E.L."/>
            <person name="van Gessel N."/>
            <person name="Grimwood J."/>
            <person name="Hayes R.D."/>
            <person name="Graham S.W."/>
            <person name="Gunter L.E."/>
            <person name="McDaniel S.F."/>
            <person name="Hoernstein S.N.W."/>
            <person name="Larsson A."/>
            <person name="Li F.W."/>
            <person name="Perroud P.F."/>
            <person name="Phillips J."/>
            <person name="Ranjan P."/>
            <person name="Rokshar D.S."/>
            <person name="Rothfels C.J."/>
            <person name="Schneider L."/>
            <person name="Shu S."/>
            <person name="Stevenson D.W."/>
            <person name="Thummler F."/>
            <person name="Tillich M."/>
            <person name="Villarreal Aguilar J.C."/>
            <person name="Widiez T."/>
            <person name="Wong G.K."/>
            <person name="Wymore A."/>
            <person name="Zhang Y."/>
            <person name="Zimmer A.D."/>
            <person name="Quatrano R.S."/>
            <person name="Mayer K.F.X."/>
            <person name="Goodstein D."/>
            <person name="Casacuberta J.M."/>
            <person name="Vandepoele K."/>
            <person name="Reski R."/>
            <person name="Cuming A.C."/>
            <person name="Tuskan G.A."/>
            <person name="Maumus F."/>
            <person name="Salse J."/>
            <person name="Schmutz J."/>
            <person name="Rensing S.A."/>
        </authorList>
    </citation>
    <scope>NUCLEOTIDE SEQUENCE [LARGE SCALE GENOMIC DNA]</scope>
    <source>
        <strain evidence="3 4">cv. Gransden 2004</strain>
    </source>
</reference>
<evidence type="ECO:0000256" key="1">
    <source>
        <dbReference type="SAM" id="MobiDB-lite"/>
    </source>
</evidence>
<evidence type="ECO:0000313" key="4">
    <source>
        <dbReference type="Proteomes" id="UP000006727"/>
    </source>
</evidence>
<proteinExistence type="predicted"/>
<accession>A0A2K1J9M3</accession>
<feature type="compositionally biased region" description="Polar residues" evidence="1">
    <location>
        <begin position="75"/>
        <end position="84"/>
    </location>
</feature>
<dbReference type="PaxDb" id="3218-PP1S4_142V6.1"/>
<dbReference type="InParanoid" id="A0A2K1J9M3"/>
<protein>
    <submittedName>
        <fullName evidence="2 3">Uncharacterized protein</fullName>
    </submittedName>
</protein>
<gene>
    <name evidence="2" type="ORF">PHYPA_021337</name>
</gene>
<dbReference type="EnsemblPlants" id="Pp3c16_21960V3.1">
    <property type="protein sequence ID" value="PAC:32984784.CDS.1"/>
    <property type="gene ID" value="Pp3c16_21960"/>
</dbReference>
<evidence type="ECO:0000313" key="2">
    <source>
        <dbReference type="EMBL" id="PNR38226.1"/>
    </source>
</evidence>
<dbReference type="Proteomes" id="UP000006727">
    <property type="component" value="Chromosome 16"/>
</dbReference>
<dbReference type="EMBL" id="ABEU02000016">
    <property type="protein sequence ID" value="PNR38226.1"/>
    <property type="molecule type" value="Genomic_DNA"/>
</dbReference>
<organism evidence="2">
    <name type="scientific">Physcomitrium patens</name>
    <name type="common">Spreading-leaved earth moss</name>
    <name type="synonym">Physcomitrella patens</name>
    <dbReference type="NCBI Taxonomy" id="3218"/>
    <lineage>
        <taxon>Eukaryota</taxon>
        <taxon>Viridiplantae</taxon>
        <taxon>Streptophyta</taxon>
        <taxon>Embryophyta</taxon>
        <taxon>Bryophyta</taxon>
        <taxon>Bryophytina</taxon>
        <taxon>Bryopsida</taxon>
        <taxon>Funariidae</taxon>
        <taxon>Funariales</taxon>
        <taxon>Funariaceae</taxon>
        <taxon>Physcomitrium</taxon>
    </lineage>
</organism>
<dbReference type="EnsemblPlants" id="Pp3c16_21960V3.2">
    <property type="protein sequence ID" value="PAC:32984785.CDS.1"/>
    <property type="gene ID" value="Pp3c16_21960"/>
</dbReference>
<dbReference type="Gramene" id="Pp3c16_21960V3.2">
    <property type="protein sequence ID" value="PAC:32984785.CDS.1"/>
    <property type="gene ID" value="Pp3c16_21960"/>
</dbReference>
<feature type="region of interest" description="Disordered" evidence="1">
    <location>
        <begin position="75"/>
        <end position="95"/>
    </location>
</feature>
<dbReference type="Gramene" id="Pp3c16_21960V3.1">
    <property type="protein sequence ID" value="PAC:32984784.CDS.1"/>
    <property type="gene ID" value="Pp3c16_21960"/>
</dbReference>
<dbReference type="AlphaFoldDB" id="A0A2K1J9M3"/>
<keyword evidence="4" id="KW-1185">Reference proteome</keyword>
<reference evidence="2 4" key="1">
    <citation type="journal article" date="2008" name="Science">
        <title>The Physcomitrella genome reveals evolutionary insights into the conquest of land by plants.</title>
        <authorList>
            <person name="Rensing S."/>
            <person name="Lang D."/>
            <person name="Zimmer A."/>
            <person name="Terry A."/>
            <person name="Salamov A."/>
            <person name="Shapiro H."/>
            <person name="Nishiyama T."/>
            <person name="Perroud P.-F."/>
            <person name="Lindquist E."/>
            <person name="Kamisugi Y."/>
            <person name="Tanahashi T."/>
            <person name="Sakakibara K."/>
            <person name="Fujita T."/>
            <person name="Oishi K."/>
            <person name="Shin-I T."/>
            <person name="Kuroki Y."/>
            <person name="Toyoda A."/>
            <person name="Suzuki Y."/>
            <person name="Hashimoto A."/>
            <person name="Yamaguchi K."/>
            <person name="Sugano A."/>
            <person name="Kohara Y."/>
            <person name="Fujiyama A."/>
            <person name="Anterola A."/>
            <person name="Aoki S."/>
            <person name="Ashton N."/>
            <person name="Barbazuk W.B."/>
            <person name="Barker E."/>
            <person name="Bennetzen J."/>
            <person name="Bezanilla M."/>
            <person name="Blankenship R."/>
            <person name="Cho S.H."/>
            <person name="Dutcher S."/>
            <person name="Estelle M."/>
            <person name="Fawcett J.A."/>
            <person name="Gundlach H."/>
            <person name="Hanada K."/>
            <person name="Heyl A."/>
            <person name="Hicks K.A."/>
            <person name="Hugh J."/>
            <person name="Lohr M."/>
            <person name="Mayer K."/>
            <person name="Melkozernov A."/>
            <person name="Murata T."/>
            <person name="Nelson D."/>
            <person name="Pils B."/>
            <person name="Prigge M."/>
            <person name="Reiss B."/>
            <person name="Renner T."/>
            <person name="Rombauts S."/>
            <person name="Rushton P."/>
            <person name="Sanderfoot A."/>
            <person name="Schween G."/>
            <person name="Shiu S.-H."/>
            <person name="Stueber K."/>
            <person name="Theodoulou F.L."/>
            <person name="Tu H."/>
            <person name="Van de Peer Y."/>
            <person name="Verrier P.J."/>
            <person name="Waters E."/>
            <person name="Wood A."/>
            <person name="Yang L."/>
            <person name="Cove D."/>
            <person name="Cuming A."/>
            <person name="Hasebe M."/>
            <person name="Lucas S."/>
            <person name="Mishler D.B."/>
            <person name="Reski R."/>
            <person name="Grigoriev I."/>
            <person name="Quatrano R.S."/>
            <person name="Boore J.L."/>
        </authorList>
    </citation>
    <scope>NUCLEOTIDE SEQUENCE [LARGE SCALE GENOMIC DNA]</scope>
    <source>
        <strain evidence="3 4">cv. Gransden 2004</strain>
    </source>
</reference>
<reference evidence="3" key="3">
    <citation type="submission" date="2020-12" db="UniProtKB">
        <authorList>
            <consortium name="EnsemblPlants"/>
        </authorList>
    </citation>
    <scope>IDENTIFICATION</scope>
</reference>
<name>A0A2K1J9M3_PHYPA</name>